<evidence type="ECO:0000256" key="6">
    <source>
        <dbReference type="ARBA" id="ARBA00022771"/>
    </source>
</evidence>
<evidence type="ECO:0000256" key="3">
    <source>
        <dbReference type="ARBA" id="ARBA00008212"/>
    </source>
</evidence>
<feature type="domain" description="SP-RING-type" evidence="12">
    <location>
        <begin position="334"/>
        <end position="450"/>
    </location>
</feature>
<evidence type="ECO:0000313" key="13">
    <source>
        <dbReference type="EMBL" id="OAP54751.1"/>
    </source>
</evidence>
<feature type="compositionally biased region" description="Acidic residues" evidence="11">
    <location>
        <begin position="175"/>
        <end position="190"/>
    </location>
</feature>
<keyword evidence="7" id="KW-0833">Ubl conjugation pathway</keyword>
<name>A0A178Z5F3_9EURO</name>
<feature type="compositionally biased region" description="Acidic residues" evidence="11">
    <location>
        <begin position="81"/>
        <end position="92"/>
    </location>
</feature>
<proteinExistence type="inferred from homology"/>
<comment type="caution">
    <text evidence="13">The sequence shown here is derived from an EMBL/GenBank/DDBJ whole genome shotgun (WGS) entry which is preliminary data.</text>
</comment>
<comment type="pathway">
    <text evidence="2">Protein modification; protein sumoylation.</text>
</comment>
<dbReference type="EMBL" id="LVYI01000013">
    <property type="protein sequence ID" value="OAP54751.1"/>
    <property type="molecule type" value="Genomic_DNA"/>
</dbReference>
<accession>A0A178Z5F3</accession>
<dbReference type="GO" id="GO:0005634">
    <property type="term" value="C:nucleus"/>
    <property type="evidence" value="ECO:0007669"/>
    <property type="project" value="UniProtKB-SubCell"/>
</dbReference>
<feature type="region of interest" description="Disordered" evidence="11">
    <location>
        <begin position="52"/>
        <end position="95"/>
    </location>
</feature>
<dbReference type="AlphaFoldDB" id="A0A178Z5F3"/>
<dbReference type="Gene3D" id="3.30.40.10">
    <property type="entry name" value="Zinc/RING finger domain, C3HC4 (zinc finger)"/>
    <property type="match status" value="1"/>
</dbReference>
<dbReference type="PANTHER" id="PTHR21330:SF1">
    <property type="entry name" value="E3 SUMO-PROTEIN LIGASE NSE2"/>
    <property type="match status" value="1"/>
</dbReference>
<reference evidence="13 14" key="1">
    <citation type="submission" date="2016-04" db="EMBL/GenBank/DDBJ databases">
        <title>Draft genome of Fonsecaea erecta CBS 125763.</title>
        <authorList>
            <person name="Weiss V.A."/>
            <person name="Vicente V.A."/>
            <person name="Raittz R.T."/>
            <person name="Moreno L.F."/>
            <person name="De Souza E.M."/>
            <person name="Pedrosa F.O."/>
            <person name="Steffens M.B."/>
            <person name="Faoro H."/>
            <person name="Tadra-Sfeir M.Z."/>
            <person name="Najafzadeh M.J."/>
            <person name="Felipe M.S."/>
            <person name="Teixeira M."/>
            <person name="Sun J."/>
            <person name="Xi L."/>
            <person name="Gomes R."/>
            <person name="De Azevedo C.M."/>
            <person name="Salgado C.G."/>
            <person name="Da Silva M.B."/>
            <person name="Nascimento M.F."/>
            <person name="Queiroz-Telles F."/>
            <person name="Attili D.S."/>
            <person name="Gorbushina A."/>
        </authorList>
    </citation>
    <scope>NUCLEOTIDE SEQUENCE [LARGE SCALE GENOMIC DNA]</scope>
    <source>
        <strain evidence="13 14">CBS 125763</strain>
    </source>
</reference>
<gene>
    <name evidence="13" type="ORF">AYL99_11199</name>
</gene>
<dbReference type="Pfam" id="PF11789">
    <property type="entry name" value="zf-Nse"/>
    <property type="match status" value="1"/>
</dbReference>
<evidence type="ECO:0000256" key="2">
    <source>
        <dbReference type="ARBA" id="ARBA00004718"/>
    </source>
</evidence>
<evidence type="ECO:0000256" key="11">
    <source>
        <dbReference type="SAM" id="MobiDB-lite"/>
    </source>
</evidence>
<evidence type="ECO:0000256" key="5">
    <source>
        <dbReference type="ARBA" id="ARBA00022723"/>
    </source>
</evidence>
<evidence type="ECO:0000256" key="10">
    <source>
        <dbReference type="PROSITE-ProRule" id="PRU00452"/>
    </source>
</evidence>
<feature type="region of interest" description="Disordered" evidence="11">
    <location>
        <begin position="452"/>
        <end position="589"/>
    </location>
</feature>
<keyword evidence="14" id="KW-1185">Reference proteome</keyword>
<dbReference type="GO" id="GO:0016925">
    <property type="term" value="P:protein sumoylation"/>
    <property type="evidence" value="ECO:0007669"/>
    <property type="project" value="UniProtKB-UniPathway"/>
</dbReference>
<evidence type="ECO:0000256" key="4">
    <source>
        <dbReference type="ARBA" id="ARBA00022679"/>
    </source>
</evidence>
<keyword evidence="8" id="KW-0862">Zinc</keyword>
<keyword evidence="9" id="KW-0539">Nucleus</keyword>
<organism evidence="13 14">
    <name type="scientific">Fonsecaea erecta</name>
    <dbReference type="NCBI Taxonomy" id="1367422"/>
    <lineage>
        <taxon>Eukaryota</taxon>
        <taxon>Fungi</taxon>
        <taxon>Dikarya</taxon>
        <taxon>Ascomycota</taxon>
        <taxon>Pezizomycotina</taxon>
        <taxon>Eurotiomycetes</taxon>
        <taxon>Chaetothyriomycetidae</taxon>
        <taxon>Chaetothyriales</taxon>
        <taxon>Herpotrichiellaceae</taxon>
        <taxon>Fonsecaea</taxon>
    </lineage>
</organism>
<dbReference type="SUPFAM" id="SSF57850">
    <property type="entry name" value="RING/U-box"/>
    <property type="match status" value="1"/>
</dbReference>
<dbReference type="STRING" id="1367422.A0A178Z5F3"/>
<dbReference type="GO" id="GO:0000724">
    <property type="term" value="P:double-strand break repair via homologous recombination"/>
    <property type="evidence" value="ECO:0007669"/>
    <property type="project" value="InterPro"/>
</dbReference>
<feature type="region of interest" description="Disordered" evidence="11">
    <location>
        <begin position="144"/>
        <end position="200"/>
    </location>
</feature>
<dbReference type="CDD" id="cd16651">
    <property type="entry name" value="SPL-RING_NSE2"/>
    <property type="match status" value="1"/>
</dbReference>
<dbReference type="GO" id="GO:0030915">
    <property type="term" value="C:Smc5-Smc6 complex"/>
    <property type="evidence" value="ECO:0007669"/>
    <property type="project" value="InterPro"/>
</dbReference>
<feature type="compositionally biased region" description="Gly residues" evidence="11">
    <location>
        <begin position="554"/>
        <end position="566"/>
    </location>
</feature>
<keyword evidence="6 10" id="KW-0863">Zinc-finger</keyword>
<comment type="similarity">
    <text evidence="3">Belongs to the NSE2 family.</text>
</comment>
<keyword evidence="4" id="KW-0808">Transferase</keyword>
<evidence type="ECO:0000259" key="12">
    <source>
        <dbReference type="PROSITE" id="PS51044"/>
    </source>
</evidence>
<dbReference type="OrthoDB" id="756301at2759"/>
<dbReference type="UniPathway" id="UPA00886"/>
<dbReference type="PANTHER" id="PTHR21330">
    <property type="entry name" value="E3 SUMO-PROTEIN LIGASE NSE2"/>
    <property type="match status" value="1"/>
</dbReference>
<keyword evidence="5" id="KW-0479">Metal-binding</keyword>
<feature type="compositionally biased region" description="Low complexity" evidence="11">
    <location>
        <begin position="320"/>
        <end position="329"/>
    </location>
</feature>
<evidence type="ECO:0000256" key="7">
    <source>
        <dbReference type="ARBA" id="ARBA00022786"/>
    </source>
</evidence>
<evidence type="ECO:0000256" key="1">
    <source>
        <dbReference type="ARBA" id="ARBA00004123"/>
    </source>
</evidence>
<feature type="compositionally biased region" description="Basic residues" evidence="11">
    <location>
        <begin position="67"/>
        <end position="76"/>
    </location>
</feature>
<feature type="compositionally biased region" description="Acidic residues" evidence="11">
    <location>
        <begin position="305"/>
        <end position="319"/>
    </location>
</feature>
<dbReference type="InterPro" id="IPR004181">
    <property type="entry name" value="Znf_MIZ"/>
</dbReference>
<feature type="compositionally biased region" description="Low complexity" evidence="11">
    <location>
        <begin position="529"/>
        <end position="553"/>
    </location>
</feature>
<comment type="subcellular location">
    <subcellularLocation>
        <location evidence="1">Nucleus</location>
    </subcellularLocation>
</comment>
<dbReference type="RefSeq" id="XP_018688118.1">
    <property type="nucleotide sequence ID" value="XM_018842705.1"/>
</dbReference>
<feature type="compositionally biased region" description="Basic and acidic residues" evidence="11">
    <location>
        <begin position="144"/>
        <end position="155"/>
    </location>
</feature>
<evidence type="ECO:0000256" key="9">
    <source>
        <dbReference type="ARBA" id="ARBA00023242"/>
    </source>
</evidence>
<dbReference type="GeneID" id="30015367"/>
<evidence type="ECO:0000256" key="8">
    <source>
        <dbReference type="ARBA" id="ARBA00022833"/>
    </source>
</evidence>
<evidence type="ECO:0000313" key="14">
    <source>
        <dbReference type="Proteomes" id="UP000078343"/>
    </source>
</evidence>
<dbReference type="InterPro" id="IPR013083">
    <property type="entry name" value="Znf_RING/FYVE/PHD"/>
</dbReference>
<feature type="compositionally biased region" description="Acidic residues" evidence="11">
    <location>
        <begin position="456"/>
        <end position="466"/>
    </location>
</feature>
<dbReference type="PROSITE" id="PS51044">
    <property type="entry name" value="ZF_SP_RING"/>
    <property type="match status" value="1"/>
</dbReference>
<protein>
    <recommendedName>
        <fullName evidence="12">SP-RING-type domain-containing protein</fullName>
    </recommendedName>
</protein>
<feature type="compositionally biased region" description="Basic and acidic residues" evidence="11">
    <location>
        <begin position="57"/>
        <end position="66"/>
    </location>
</feature>
<feature type="region of interest" description="Disordered" evidence="11">
    <location>
        <begin position="284"/>
        <end position="337"/>
    </location>
</feature>
<dbReference type="InterPro" id="IPR026846">
    <property type="entry name" value="Nse2(Mms21)"/>
</dbReference>
<dbReference type="GO" id="GO:0008270">
    <property type="term" value="F:zinc ion binding"/>
    <property type="evidence" value="ECO:0007669"/>
    <property type="project" value="UniProtKB-KW"/>
</dbReference>
<dbReference type="GO" id="GO:0061665">
    <property type="term" value="F:SUMO ligase activity"/>
    <property type="evidence" value="ECO:0007669"/>
    <property type="project" value="TreeGrafter"/>
</dbReference>
<dbReference type="Proteomes" id="UP000078343">
    <property type="component" value="Unassembled WGS sequence"/>
</dbReference>
<sequence length="589" mass="65632">MAPQQFEPRIIRFPLNDEALGSLDDLVRQQPDVQRSAREMLKKAAEYLTDMTGELNDQAHDRSVRHSKDKARRRTPHATDDGADENAEEDAAAAEADMRYEEFQKDVETLTKKMDLSIRGVIDDLTYLDEYSPTLQTVVEKVHDTTEDGRRHFQERAAATARRRERATQQRADAGDSDDDQAQNEAEEEANWGQQEEGDESRNGILEMFPAIDAADVPHVQLATALAKQERAWASKTLTEKYARNNVYRAWYRVLYDAKNPGEAAPPMPDESLWFAGEEGRTFLSSASQRRGHRSQRDRSATEGADVDADADVEAETDPDSAPAAWAASEHGSSDNELQIAAESTRLTCPLTLRLYVDPVTSKNCNHSYERSAILEMLLMSTRYAPFTPEQEAELARLGDRLRRRREREIRINQVTCPECSEPLVATDLLENPALKRRVARRIAQERQNNFATSDIEIDSDDDDDESSHRHNAAARGTQRAPVGLGSSSPQSMPRSVRKLSRPIKVEPARTPVPSEPAGGIDEDVDMIPQTPQTPQTSQQQQQQQHPAAHHGGTPSGRGGRGGRAGRGFHAGLSRRSRAGRPSHLIGTV</sequence>